<sequence>MASSSATPSAGSTPPLTTGEHPKTLAARSTVSIEAVVDVPVVPPSILGEAADPREGFVFPLMDPWYEISSLFPCKSFDFPSPPKDWEWTVMGLEVVVDRAWVPYLDEISDLLIQKEDIRPVPINFEFPCAASRIEDEEIVVTLRGYSSTRVTGWPALFLHHENVPVRRATFIVYWLYLLHDCEVEGDYCHIIVAAFNTTVLQTFLWEHSVNYIFAAKDKAAAWGKFSDLPQHFLDRFLDFRDNLPLVYRWVGLKTRDHDLVASLDFEENVLLRPYGEDHLGFTCVSALSRFNQPTSLLHELRAEDHRSLAYLSAVNPGWLPILPQEATPSSPSLALFIKSCAFAYWEGKVNRVMIPSGHSKRDVPVNLDVEKGSKKRAHSPKKASLKKTKAGKKSKSAALVPKPEKKSATTLSKIVIESVATLAKAKGVVIGSSKRKFAAVPPLEGVGKQVASSKVEKKSVALHPSKDQRKPTTSSSSPDEEQRSAIPAYSPPKKKKSIVPPSGAATRMRSKSASVIERTGSKATRKSGGPSGVVVVVEDSDTVTDDISTSFSDGDDPFVAATDQGEDMGRSFVGNFKADVGSTEGSHSIASDSFSDIAPEEVLKHFHMSKTYPLNTPMVDWSLDVKKDHFRP</sequence>
<feature type="region of interest" description="Disordered" evidence="1">
    <location>
        <begin position="1"/>
        <end position="22"/>
    </location>
</feature>
<proteinExistence type="predicted"/>
<name>A0A2N9IIT9_FAGSY</name>
<feature type="compositionally biased region" description="Basic and acidic residues" evidence="1">
    <location>
        <begin position="364"/>
        <end position="373"/>
    </location>
</feature>
<evidence type="ECO:0008006" key="3">
    <source>
        <dbReference type="Google" id="ProtNLM"/>
    </source>
</evidence>
<protein>
    <recommendedName>
        <fullName evidence="3">Aminotransferase-like plant mobile domain-containing protein</fullName>
    </recommendedName>
</protein>
<feature type="compositionally biased region" description="Basic residues" evidence="1">
    <location>
        <begin position="374"/>
        <end position="396"/>
    </location>
</feature>
<gene>
    <name evidence="2" type="ORF">FSB_LOCUS52107</name>
</gene>
<organism evidence="2">
    <name type="scientific">Fagus sylvatica</name>
    <name type="common">Beechnut</name>
    <dbReference type="NCBI Taxonomy" id="28930"/>
    <lineage>
        <taxon>Eukaryota</taxon>
        <taxon>Viridiplantae</taxon>
        <taxon>Streptophyta</taxon>
        <taxon>Embryophyta</taxon>
        <taxon>Tracheophyta</taxon>
        <taxon>Spermatophyta</taxon>
        <taxon>Magnoliopsida</taxon>
        <taxon>eudicotyledons</taxon>
        <taxon>Gunneridae</taxon>
        <taxon>Pentapetalae</taxon>
        <taxon>rosids</taxon>
        <taxon>fabids</taxon>
        <taxon>Fagales</taxon>
        <taxon>Fagaceae</taxon>
        <taxon>Fagus</taxon>
    </lineage>
</organism>
<dbReference type="AlphaFoldDB" id="A0A2N9IIT9"/>
<evidence type="ECO:0000313" key="2">
    <source>
        <dbReference type="EMBL" id="SPD24225.1"/>
    </source>
</evidence>
<feature type="region of interest" description="Disordered" evidence="1">
    <location>
        <begin position="364"/>
        <end position="405"/>
    </location>
</feature>
<dbReference type="EMBL" id="OIVN01005846">
    <property type="protein sequence ID" value="SPD24225.1"/>
    <property type="molecule type" value="Genomic_DNA"/>
</dbReference>
<feature type="region of interest" description="Disordered" evidence="1">
    <location>
        <begin position="446"/>
        <end position="534"/>
    </location>
</feature>
<feature type="compositionally biased region" description="Basic and acidic residues" evidence="1">
    <location>
        <begin position="455"/>
        <end position="471"/>
    </location>
</feature>
<accession>A0A2N9IIT9</accession>
<reference evidence="2" key="1">
    <citation type="submission" date="2018-02" db="EMBL/GenBank/DDBJ databases">
        <authorList>
            <person name="Cohen D.B."/>
            <person name="Kent A.D."/>
        </authorList>
    </citation>
    <scope>NUCLEOTIDE SEQUENCE</scope>
</reference>
<feature type="compositionally biased region" description="Low complexity" evidence="1">
    <location>
        <begin position="1"/>
        <end position="19"/>
    </location>
</feature>
<evidence type="ECO:0000256" key="1">
    <source>
        <dbReference type="SAM" id="MobiDB-lite"/>
    </source>
</evidence>